<keyword evidence="4" id="KW-1133">Transmembrane helix</keyword>
<feature type="transmembrane region" description="Helical" evidence="4">
    <location>
        <begin position="70"/>
        <end position="89"/>
    </location>
</feature>
<dbReference type="Gene3D" id="3.30.565.10">
    <property type="entry name" value="Histidine kinase-like ATPase, C-terminal domain"/>
    <property type="match status" value="1"/>
</dbReference>
<evidence type="ECO:0000256" key="4">
    <source>
        <dbReference type="SAM" id="Phobius"/>
    </source>
</evidence>
<organism evidence="6 7">
    <name type="scientific">Micromonospora marina</name>
    <dbReference type="NCBI Taxonomy" id="307120"/>
    <lineage>
        <taxon>Bacteria</taxon>
        <taxon>Bacillati</taxon>
        <taxon>Actinomycetota</taxon>
        <taxon>Actinomycetes</taxon>
        <taxon>Micromonosporales</taxon>
        <taxon>Micromonosporaceae</taxon>
        <taxon>Micromonospora</taxon>
    </lineage>
</organism>
<evidence type="ECO:0000313" key="6">
    <source>
        <dbReference type="EMBL" id="SCF33830.1"/>
    </source>
</evidence>
<dbReference type="GO" id="GO:0016301">
    <property type="term" value="F:kinase activity"/>
    <property type="evidence" value="ECO:0007669"/>
    <property type="project" value="UniProtKB-KW"/>
</dbReference>
<dbReference type="EMBL" id="FMCV01000018">
    <property type="protein sequence ID" value="SCF33830.1"/>
    <property type="molecule type" value="Genomic_DNA"/>
</dbReference>
<evidence type="ECO:0000256" key="2">
    <source>
        <dbReference type="ARBA" id="ARBA00022777"/>
    </source>
</evidence>
<name>A0A1C4ZL92_9ACTN</name>
<dbReference type="PANTHER" id="PTHR24421">
    <property type="entry name" value="NITRATE/NITRITE SENSOR PROTEIN NARX-RELATED"/>
    <property type="match status" value="1"/>
</dbReference>
<dbReference type="Pfam" id="PF02518">
    <property type="entry name" value="HATPase_c"/>
    <property type="match status" value="1"/>
</dbReference>
<sequence length="339" mass="36769">MASLGVSTATLVQRRPLGSAVATADFALACVLLLVGPLVLVPEERLGTWIGFQPAYALSIVITASGVRSLALWAGGLLGVIACYVIYLGDRVYEAMASTTAGNILTYVVYALVCRMFFGYTRRIARDADASRALAAELARREEERRAQVVLHNGVALMRLLTEPTTGALRARLIDQAEVELRRMRSYLNGRPGPDDATGGRVTLGPLVERVCYRFADLRVDTLLDLGAETELPPDQAEALERALESLLLNIRTHSRAREVVLHADRDEAGAWTLTLRDDGVGFDPSSAPLGVGLRQVVVGELRRLGLHVEIESVVGEGTTVMISSPRQKQDRSRLRGVA</sequence>
<reference evidence="7" key="1">
    <citation type="submission" date="2016-06" db="EMBL/GenBank/DDBJ databases">
        <authorList>
            <person name="Varghese N."/>
        </authorList>
    </citation>
    <scope>NUCLEOTIDE SEQUENCE [LARGE SCALE GENOMIC DNA]</scope>
    <source>
        <strain evidence="7">DSM 45555</strain>
    </source>
</reference>
<dbReference type="InterPro" id="IPR050482">
    <property type="entry name" value="Sensor_HK_TwoCompSys"/>
</dbReference>
<keyword evidence="1" id="KW-0808">Transferase</keyword>
<keyword evidence="4" id="KW-0812">Transmembrane</keyword>
<dbReference type="SUPFAM" id="SSF55874">
    <property type="entry name" value="ATPase domain of HSP90 chaperone/DNA topoisomerase II/histidine kinase"/>
    <property type="match status" value="1"/>
</dbReference>
<keyword evidence="7" id="KW-1185">Reference proteome</keyword>
<feature type="domain" description="Histidine kinase/HSP90-like ATPase" evidence="5">
    <location>
        <begin position="237"/>
        <end position="327"/>
    </location>
</feature>
<dbReference type="RefSeq" id="WP_018786791.1">
    <property type="nucleotide sequence ID" value="NZ_JBHLYH010000006.1"/>
</dbReference>
<dbReference type="AlphaFoldDB" id="A0A1C4ZL92"/>
<dbReference type="InterPro" id="IPR036890">
    <property type="entry name" value="HATPase_C_sf"/>
</dbReference>
<keyword evidence="3" id="KW-0902">Two-component regulatory system</keyword>
<accession>A0A1C4ZL92</accession>
<evidence type="ECO:0000313" key="7">
    <source>
        <dbReference type="Proteomes" id="UP000198551"/>
    </source>
</evidence>
<protein>
    <submittedName>
        <fullName evidence="6">Signal transduction histidine kinase</fullName>
    </submittedName>
</protein>
<proteinExistence type="predicted"/>
<evidence type="ECO:0000256" key="1">
    <source>
        <dbReference type="ARBA" id="ARBA00022679"/>
    </source>
</evidence>
<evidence type="ECO:0000259" key="5">
    <source>
        <dbReference type="Pfam" id="PF02518"/>
    </source>
</evidence>
<dbReference type="Proteomes" id="UP000198551">
    <property type="component" value="Unassembled WGS sequence"/>
</dbReference>
<keyword evidence="4" id="KW-0472">Membrane</keyword>
<keyword evidence="2 6" id="KW-0418">Kinase</keyword>
<gene>
    <name evidence="6" type="ORF">GA0070215_11898</name>
</gene>
<feature type="transmembrane region" description="Helical" evidence="4">
    <location>
        <begin position="20"/>
        <end position="40"/>
    </location>
</feature>
<dbReference type="GO" id="GO:0000160">
    <property type="term" value="P:phosphorelay signal transduction system"/>
    <property type="evidence" value="ECO:0007669"/>
    <property type="project" value="UniProtKB-KW"/>
</dbReference>
<dbReference type="InterPro" id="IPR003594">
    <property type="entry name" value="HATPase_dom"/>
</dbReference>
<evidence type="ECO:0000256" key="3">
    <source>
        <dbReference type="ARBA" id="ARBA00023012"/>
    </source>
</evidence>
<feature type="transmembrane region" description="Helical" evidence="4">
    <location>
        <begin position="95"/>
        <end position="118"/>
    </location>
</feature>